<evidence type="ECO:0000256" key="3">
    <source>
        <dbReference type="PROSITE-ProRule" id="PRU00059"/>
    </source>
</evidence>
<sequence>MPEKGTCAVEQTIIVDGTSNGESGEITSPGYPANYPDNINYTWILRTGHLNANVTFTILDSDISEPYLPPCDDYLQVTEKEPCCWQALKRCGQFHPFILPVMGKEIAITFVTDKSRNAKGFRLIWKVHLPELITTMISTTPMMTTTLKTKTTVPTTTLVTTTIPTTKLSTLRTNLMERTSQPFTTPVNSPYVSSTFYNPNNKTTTTKEKPSSILGGREILNFEDNIGGHITSPGYPAHYPDNINYTWILRSRHMRRIDIRIIHMNILQQVPCGDYLEIEEIDPCCFLLFKHCGNLSALNVHGRGKKIRVSFVSNSRETAQGFTLNWTDLFYC</sequence>
<dbReference type="InterPro" id="IPR035914">
    <property type="entry name" value="Sperma_CUB_dom_sf"/>
</dbReference>
<dbReference type="PANTHER" id="PTHR24251:SF50">
    <property type="entry name" value="ATTRACTIN-LIKE 1A"/>
    <property type="match status" value="1"/>
</dbReference>
<dbReference type="KEGG" id="cvn:111124092"/>
<keyword evidence="5" id="KW-1185">Reference proteome</keyword>
<dbReference type="OrthoDB" id="5975444at2759"/>
<keyword evidence="2" id="KW-1015">Disulfide bond</keyword>
<evidence type="ECO:0000259" key="4">
    <source>
        <dbReference type="PROSITE" id="PS01180"/>
    </source>
</evidence>
<dbReference type="AlphaFoldDB" id="A0A8B8D557"/>
<organism evidence="5 6">
    <name type="scientific">Crassostrea virginica</name>
    <name type="common">Eastern oyster</name>
    <dbReference type="NCBI Taxonomy" id="6565"/>
    <lineage>
        <taxon>Eukaryota</taxon>
        <taxon>Metazoa</taxon>
        <taxon>Spiralia</taxon>
        <taxon>Lophotrochozoa</taxon>
        <taxon>Mollusca</taxon>
        <taxon>Bivalvia</taxon>
        <taxon>Autobranchia</taxon>
        <taxon>Pteriomorphia</taxon>
        <taxon>Ostreida</taxon>
        <taxon>Ostreoidea</taxon>
        <taxon>Ostreidae</taxon>
        <taxon>Crassostrea</taxon>
    </lineage>
</organism>
<name>A0A8B8D557_CRAVI</name>
<gene>
    <name evidence="6" type="primary">LOC111124092</name>
</gene>
<evidence type="ECO:0000256" key="1">
    <source>
        <dbReference type="ARBA" id="ARBA00022737"/>
    </source>
</evidence>
<dbReference type="SMART" id="SM00042">
    <property type="entry name" value="CUB"/>
    <property type="match status" value="2"/>
</dbReference>
<comment type="caution">
    <text evidence="3">Lacks conserved residue(s) required for the propagation of feature annotation.</text>
</comment>
<dbReference type="PANTHER" id="PTHR24251">
    <property type="entry name" value="OVOCHYMASE-RELATED"/>
    <property type="match status" value="1"/>
</dbReference>
<dbReference type="PROSITE" id="PS01180">
    <property type="entry name" value="CUB"/>
    <property type="match status" value="2"/>
</dbReference>
<evidence type="ECO:0000313" key="5">
    <source>
        <dbReference type="Proteomes" id="UP000694844"/>
    </source>
</evidence>
<dbReference type="RefSeq" id="XP_022322664.1">
    <property type="nucleotide sequence ID" value="XM_022466956.1"/>
</dbReference>
<evidence type="ECO:0000313" key="6">
    <source>
        <dbReference type="RefSeq" id="XP_022322664.1"/>
    </source>
</evidence>
<feature type="domain" description="CUB" evidence="4">
    <location>
        <begin position="7"/>
        <end position="128"/>
    </location>
</feature>
<dbReference type="SUPFAM" id="SSF49854">
    <property type="entry name" value="Spermadhesin, CUB domain"/>
    <property type="match status" value="2"/>
</dbReference>
<reference evidence="6" key="1">
    <citation type="submission" date="2025-08" db="UniProtKB">
        <authorList>
            <consortium name="RefSeq"/>
        </authorList>
    </citation>
    <scope>IDENTIFICATION</scope>
    <source>
        <tissue evidence="6">Whole sample</tissue>
    </source>
</reference>
<keyword evidence="1" id="KW-0677">Repeat</keyword>
<proteinExistence type="predicted"/>
<dbReference type="InterPro" id="IPR000859">
    <property type="entry name" value="CUB_dom"/>
</dbReference>
<dbReference type="Proteomes" id="UP000694844">
    <property type="component" value="Chromosome 3"/>
</dbReference>
<protein>
    <submittedName>
        <fullName evidence="6">Cubilin homolog</fullName>
    </submittedName>
</protein>
<evidence type="ECO:0000256" key="2">
    <source>
        <dbReference type="ARBA" id="ARBA00023157"/>
    </source>
</evidence>
<feature type="domain" description="CUB" evidence="4">
    <location>
        <begin position="214"/>
        <end position="329"/>
    </location>
</feature>
<dbReference type="Pfam" id="PF00431">
    <property type="entry name" value="CUB"/>
    <property type="match status" value="2"/>
</dbReference>
<dbReference type="CDD" id="cd00041">
    <property type="entry name" value="CUB"/>
    <property type="match status" value="2"/>
</dbReference>
<dbReference type="Gene3D" id="2.60.120.290">
    <property type="entry name" value="Spermadhesin, CUB domain"/>
    <property type="match status" value="2"/>
</dbReference>
<accession>A0A8B8D557</accession>
<dbReference type="GeneID" id="111124092"/>